<dbReference type="PANTHER" id="PTHR13723:SF281">
    <property type="entry name" value="PAPILIN"/>
    <property type="match status" value="1"/>
</dbReference>
<evidence type="ECO:0000256" key="3">
    <source>
        <dbReference type="ARBA" id="ARBA00022729"/>
    </source>
</evidence>
<dbReference type="InterPro" id="IPR045371">
    <property type="entry name" value="ADAMTS_CR_3"/>
</dbReference>
<organism evidence="6 7">
    <name type="scientific">Stegodyphus mimosarum</name>
    <name type="common">African social velvet spider</name>
    <dbReference type="NCBI Taxonomy" id="407821"/>
    <lineage>
        <taxon>Eukaryota</taxon>
        <taxon>Metazoa</taxon>
        <taxon>Ecdysozoa</taxon>
        <taxon>Arthropoda</taxon>
        <taxon>Chelicerata</taxon>
        <taxon>Arachnida</taxon>
        <taxon>Araneae</taxon>
        <taxon>Araneomorphae</taxon>
        <taxon>Entelegynae</taxon>
        <taxon>Eresoidea</taxon>
        <taxon>Eresidae</taxon>
        <taxon>Stegodyphus</taxon>
    </lineage>
</organism>
<gene>
    <name evidence="6" type="ORF">X975_26149</name>
</gene>
<dbReference type="PRINTS" id="PR01857">
    <property type="entry name" value="ADAMTSFAMILY"/>
</dbReference>
<dbReference type="PANTHER" id="PTHR13723">
    <property type="entry name" value="ADAMTS A DISINTEGRIN AND METALLOPROTEASE WITH THROMBOSPONDIN MOTIFS PROTEASE"/>
    <property type="match status" value="1"/>
</dbReference>
<dbReference type="Gene3D" id="2.20.100.10">
    <property type="entry name" value="Thrombospondin type-1 (TSP1) repeat"/>
    <property type="match status" value="1"/>
</dbReference>
<dbReference type="FunFam" id="2.20.100.10:FF:000005">
    <property type="entry name" value="ADAM metallopeptidase with thrombospondin type 1 motif 9"/>
    <property type="match status" value="1"/>
</dbReference>
<name>A0A087SY92_STEMI</name>
<dbReference type="OrthoDB" id="5948003at2759"/>
<evidence type="ECO:0000259" key="5">
    <source>
        <dbReference type="Pfam" id="PF19236"/>
    </source>
</evidence>
<feature type="non-terminal residue" evidence="6">
    <location>
        <position position="166"/>
    </location>
</feature>
<dbReference type="AlphaFoldDB" id="A0A087SY92"/>
<keyword evidence="2" id="KW-0964">Secreted</keyword>
<dbReference type="SUPFAM" id="SSF82895">
    <property type="entry name" value="TSP-1 type 1 repeat"/>
    <property type="match status" value="1"/>
</dbReference>
<dbReference type="GO" id="GO:0030198">
    <property type="term" value="P:extracellular matrix organization"/>
    <property type="evidence" value="ECO:0007669"/>
    <property type="project" value="InterPro"/>
</dbReference>
<comment type="subcellular location">
    <subcellularLocation>
        <location evidence="1">Secreted</location>
    </subcellularLocation>
</comment>
<keyword evidence="7" id="KW-1185">Reference proteome</keyword>
<dbReference type="Pfam" id="PF19030">
    <property type="entry name" value="TSP1_ADAMTS"/>
    <property type="match status" value="1"/>
</dbReference>
<evidence type="ECO:0000313" key="7">
    <source>
        <dbReference type="Proteomes" id="UP000054359"/>
    </source>
</evidence>
<dbReference type="InterPro" id="IPR036383">
    <property type="entry name" value="TSP1_rpt_sf"/>
</dbReference>
<dbReference type="EMBL" id="KK112505">
    <property type="protein sequence ID" value="KFM57831.1"/>
    <property type="molecule type" value="Genomic_DNA"/>
</dbReference>
<dbReference type="InterPro" id="IPR013273">
    <property type="entry name" value="ADAMTS/ADAMTS-like"/>
</dbReference>
<dbReference type="InterPro" id="IPR050439">
    <property type="entry name" value="ADAMTS_ADAMTS-like"/>
</dbReference>
<dbReference type="GO" id="GO:0006508">
    <property type="term" value="P:proteolysis"/>
    <property type="evidence" value="ECO:0007669"/>
    <property type="project" value="TreeGrafter"/>
</dbReference>
<dbReference type="STRING" id="407821.A0A087SY92"/>
<evidence type="ECO:0000256" key="4">
    <source>
        <dbReference type="ARBA" id="ARBA00022737"/>
    </source>
</evidence>
<proteinExistence type="predicted"/>
<evidence type="ECO:0000256" key="2">
    <source>
        <dbReference type="ARBA" id="ARBA00022525"/>
    </source>
</evidence>
<evidence type="ECO:0000256" key="1">
    <source>
        <dbReference type="ARBA" id="ARBA00004613"/>
    </source>
</evidence>
<dbReference type="GO" id="GO:0031012">
    <property type="term" value="C:extracellular matrix"/>
    <property type="evidence" value="ECO:0007669"/>
    <property type="project" value="TreeGrafter"/>
</dbReference>
<dbReference type="GO" id="GO:0005576">
    <property type="term" value="C:extracellular region"/>
    <property type="evidence" value="ECO:0007669"/>
    <property type="project" value="UniProtKB-SubCell"/>
</dbReference>
<reference evidence="6 7" key="1">
    <citation type="submission" date="2013-11" db="EMBL/GenBank/DDBJ databases">
        <title>Genome sequencing of Stegodyphus mimosarum.</title>
        <authorList>
            <person name="Bechsgaard J."/>
        </authorList>
    </citation>
    <scope>NUCLEOTIDE SEQUENCE [LARGE SCALE GENOMIC DNA]</scope>
</reference>
<feature type="domain" description="ADAMTS/ADAMTS-like cysteine-rich" evidence="5">
    <location>
        <begin position="31"/>
        <end position="106"/>
    </location>
</feature>
<sequence length="166" mass="18573">MQPCPEPNDFRAAQCSAYNERPYRERMYVWLPFYDPEDPCALTCIAQDYGFVAKLYKKVQDGTRCREGALDMCVEGQCQPIGCDLRVGSTLKVDECGICGGDGSKCQRPTFIWQEGVFGACSVTCGGGIQLSEATCRNKETNEEVDPRLCNLSIRPRTKAKHCNRH</sequence>
<protein>
    <submittedName>
        <fullName evidence="6">ADAMTS-like protein 1</fullName>
    </submittedName>
</protein>
<keyword evidence="4" id="KW-0677">Repeat</keyword>
<keyword evidence="3" id="KW-0732">Signal</keyword>
<dbReference type="OMA" id="EPNDFRA"/>
<evidence type="ECO:0000313" key="6">
    <source>
        <dbReference type="EMBL" id="KFM57831.1"/>
    </source>
</evidence>
<dbReference type="Proteomes" id="UP000054359">
    <property type="component" value="Unassembled WGS sequence"/>
</dbReference>
<dbReference type="Pfam" id="PF19236">
    <property type="entry name" value="ADAMTS_CR_3"/>
    <property type="match status" value="1"/>
</dbReference>
<dbReference type="GO" id="GO:0004222">
    <property type="term" value="F:metalloendopeptidase activity"/>
    <property type="evidence" value="ECO:0007669"/>
    <property type="project" value="TreeGrafter"/>
</dbReference>
<accession>A0A087SY92</accession>